<evidence type="ECO:0000313" key="2">
    <source>
        <dbReference type="EMBL" id="KAE8237806.1"/>
    </source>
</evidence>
<reference evidence="2" key="2">
    <citation type="journal article" date="2019" name="IMA Fungus">
        <title>Genome sequencing and comparison of five Tilletia species to identify candidate genes for the detection of regulated species infecting wheat.</title>
        <authorList>
            <person name="Nguyen H.D.T."/>
            <person name="Sultana T."/>
            <person name="Kesanakurti P."/>
            <person name="Hambleton S."/>
        </authorList>
    </citation>
    <scope>NUCLEOTIDE SEQUENCE</scope>
    <source>
        <strain evidence="2">DAOMC 236416</strain>
    </source>
</reference>
<dbReference type="Proteomes" id="UP000077521">
    <property type="component" value="Unassembled WGS sequence"/>
</dbReference>
<feature type="region of interest" description="Disordered" evidence="1">
    <location>
        <begin position="22"/>
        <end position="61"/>
    </location>
</feature>
<evidence type="ECO:0000256" key="1">
    <source>
        <dbReference type="SAM" id="MobiDB-lite"/>
    </source>
</evidence>
<dbReference type="EMBL" id="LWDF02001629">
    <property type="protein sequence ID" value="KAE8237806.1"/>
    <property type="molecule type" value="Genomic_DNA"/>
</dbReference>
<proteinExistence type="predicted"/>
<sequence>MTTADDEHTALRWACAMSRVRMVEPRPNSQASSFHRSRTSSESTQADQTAPSATTTDLRKFPQTLRIAPLARWSTSNRQDRTAFHHVIDLALSRGKARASRHYFETVCDGLAEYPSQLANIPHNPKTLEKRSREQVEAEWEEDNSDGRPSSERQEGSTCVGD</sequence>
<feature type="compositionally biased region" description="Basic and acidic residues" evidence="1">
    <location>
        <begin position="145"/>
        <end position="155"/>
    </location>
</feature>
<feature type="region of interest" description="Disordered" evidence="1">
    <location>
        <begin position="122"/>
        <end position="162"/>
    </location>
</feature>
<dbReference type="AlphaFoldDB" id="A0A8T8SED4"/>
<name>A0A8T8SED4_9BASI</name>
<protein>
    <submittedName>
        <fullName evidence="2">Uncharacterized protein</fullName>
    </submittedName>
</protein>
<comment type="caution">
    <text evidence="2">The sequence shown here is derived from an EMBL/GenBank/DDBJ whole genome shotgun (WGS) entry which is preliminary data.</text>
</comment>
<keyword evidence="3" id="KW-1185">Reference proteome</keyword>
<evidence type="ECO:0000313" key="3">
    <source>
        <dbReference type="Proteomes" id="UP000077521"/>
    </source>
</evidence>
<organism evidence="2 3">
    <name type="scientific">Tilletia indica</name>
    <dbReference type="NCBI Taxonomy" id="43049"/>
    <lineage>
        <taxon>Eukaryota</taxon>
        <taxon>Fungi</taxon>
        <taxon>Dikarya</taxon>
        <taxon>Basidiomycota</taxon>
        <taxon>Ustilaginomycotina</taxon>
        <taxon>Exobasidiomycetes</taxon>
        <taxon>Tilletiales</taxon>
        <taxon>Tilletiaceae</taxon>
        <taxon>Tilletia</taxon>
    </lineage>
</organism>
<reference evidence="2" key="1">
    <citation type="submission" date="2016-04" db="EMBL/GenBank/DDBJ databases">
        <authorList>
            <person name="Nguyen H.D."/>
            <person name="Samba Siva P."/>
            <person name="Cullis J."/>
            <person name="Levesque C.A."/>
            <person name="Hambleton S."/>
        </authorList>
    </citation>
    <scope>NUCLEOTIDE SEQUENCE</scope>
    <source>
        <strain evidence="2">DAOMC 236416</strain>
    </source>
</reference>
<feature type="compositionally biased region" description="Basic and acidic residues" evidence="1">
    <location>
        <begin position="126"/>
        <end position="136"/>
    </location>
</feature>
<accession>A0A8T8SED4</accession>
<gene>
    <name evidence="2" type="ORF">A4X13_0g8633</name>
</gene>
<feature type="compositionally biased region" description="Polar residues" evidence="1">
    <location>
        <begin position="44"/>
        <end position="56"/>
    </location>
</feature>